<feature type="signal peptide" evidence="1">
    <location>
        <begin position="1"/>
        <end position="17"/>
    </location>
</feature>
<evidence type="ECO:0000313" key="2">
    <source>
        <dbReference type="EMBL" id="EYC34248.1"/>
    </source>
</evidence>
<comment type="caution">
    <text evidence="2">The sequence shown here is derived from an EMBL/GenBank/DDBJ whole genome shotgun (WGS) entry which is preliminary data.</text>
</comment>
<accession>A0A016W5F4</accession>
<sequence length="82" mass="9068">MLAWRFALRQLCPVAFRSHLLVTMQTVRPEATTEDRLQWTAATDDFVAGDCDVSASFTLPSAAFPIQPSVSSAIDDDETFCK</sequence>
<dbReference type="OrthoDB" id="5860375at2759"/>
<keyword evidence="3" id="KW-1185">Reference proteome</keyword>
<dbReference type="Proteomes" id="UP000024635">
    <property type="component" value="Unassembled WGS sequence"/>
</dbReference>
<reference evidence="3" key="1">
    <citation type="journal article" date="2015" name="Nat. Genet.">
        <title>The genome and transcriptome of the zoonotic hookworm Ancylostoma ceylanicum identify infection-specific gene families.</title>
        <authorList>
            <person name="Schwarz E.M."/>
            <person name="Hu Y."/>
            <person name="Antoshechkin I."/>
            <person name="Miller M.M."/>
            <person name="Sternberg P.W."/>
            <person name="Aroian R.V."/>
        </authorList>
    </citation>
    <scope>NUCLEOTIDE SEQUENCE</scope>
    <source>
        <strain evidence="3">HY135</strain>
    </source>
</reference>
<evidence type="ECO:0000256" key="1">
    <source>
        <dbReference type="SAM" id="SignalP"/>
    </source>
</evidence>
<evidence type="ECO:0008006" key="4">
    <source>
        <dbReference type="Google" id="ProtNLM"/>
    </source>
</evidence>
<gene>
    <name evidence="2" type="primary">Acey_s0001.g324</name>
    <name evidence="2" type="ORF">Y032_0001g324</name>
</gene>
<organism evidence="2 3">
    <name type="scientific">Ancylostoma ceylanicum</name>
    <dbReference type="NCBI Taxonomy" id="53326"/>
    <lineage>
        <taxon>Eukaryota</taxon>
        <taxon>Metazoa</taxon>
        <taxon>Ecdysozoa</taxon>
        <taxon>Nematoda</taxon>
        <taxon>Chromadorea</taxon>
        <taxon>Rhabditida</taxon>
        <taxon>Rhabditina</taxon>
        <taxon>Rhabditomorpha</taxon>
        <taxon>Strongyloidea</taxon>
        <taxon>Ancylostomatidae</taxon>
        <taxon>Ancylostomatinae</taxon>
        <taxon>Ancylostoma</taxon>
    </lineage>
</organism>
<protein>
    <recommendedName>
        <fullName evidence="4">Secreted protein</fullName>
    </recommendedName>
</protein>
<name>A0A016W5F4_9BILA</name>
<dbReference type="EMBL" id="JARK01001337">
    <property type="protein sequence ID" value="EYC34248.1"/>
    <property type="molecule type" value="Genomic_DNA"/>
</dbReference>
<feature type="chain" id="PRO_5001490271" description="Secreted protein" evidence="1">
    <location>
        <begin position="18"/>
        <end position="82"/>
    </location>
</feature>
<dbReference type="AlphaFoldDB" id="A0A016W5F4"/>
<keyword evidence="1" id="KW-0732">Signal</keyword>
<evidence type="ECO:0000313" key="3">
    <source>
        <dbReference type="Proteomes" id="UP000024635"/>
    </source>
</evidence>
<proteinExistence type="predicted"/>